<name>A0A5B7F2Z7_PORTR</name>
<gene>
    <name evidence="1" type="ORF">E2C01_032503</name>
</gene>
<sequence>MYTWNTGLERICRLLSTPCTALPRARPTWEVSRSNYSSLPCLTVHKIQCRSASQPSFSLAILPQFRKLPLTPITPQPNSFTGHPEPLSPAILTKPQHFLVVTKSYSLPSKRGCCSVSLWLP</sequence>
<evidence type="ECO:0000313" key="1">
    <source>
        <dbReference type="EMBL" id="MPC38984.1"/>
    </source>
</evidence>
<dbReference type="Proteomes" id="UP000324222">
    <property type="component" value="Unassembled WGS sequence"/>
</dbReference>
<evidence type="ECO:0000313" key="2">
    <source>
        <dbReference type="Proteomes" id="UP000324222"/>
    </source>
</evidence>
<dbReference type="AlphaFoldDB" id="A0A5B7F2Z7"/>
<protein>
    <submittedName>
        <fullName evidence="1">Uncharacterized protein</fullName>
    </submittedName>
</protein>
<comment type="caution">
    <text evidence="1">The sequence shown here is derived from an EMBL/GenBank/DDBJ whole genome shotgun (WGS) entry which is preliminary data.</text>
</comment>
<organism evidence="1 2">
    <name type="scientific">Portunus trituberculatus</name>
    <name type="common">Swimming crab</name>
    <name type="synonym">Neptunus trituberculatus</name>
    <dbReference type="NCBI Taxonomy" id="210409"/>
    <lineage>
        <taxon>Eukaryota</taxon>
        <taxon>Metazoa</taxon>
        <taxon>Ecdysozoa</taxon>
        <taxon>Arthropoda</taxon>
        <taxon>Crustacea</taxon>
        <taxon>Multicrustacea</taxon>
        <taxon>Malacostraca</taxon>
        <taxon>Eumalacostraca</taxon>
        <taxon>Eucarida</taxon>
        <taxon>Decapoda</taxon>
        <taxon>Pleocyemata</taxon>
        <taxon>Brachyura</taxon>
        <taxon>Eubrachyura</taxon>
        <taxon>Portunoidea</taxon>
        <taxon>Portunidae</taxon>
        <taxon>Portuninae</taxon>
        <taxon>Portunus</taxon>
    </lineage>
</organism>
<keyword evidence="2" id="KW-1185">Reference proteome</keyword>
<accession>A0A5B7F2Z7</accession>
<reference evidence="1 2" key="1">
    <citation type="submission" date="2019-05" db="EMBL/GenBank/DDBJ databases">
        <title>Another draft genome of Portunus trituberculatus and its Hox gene families provides insights of decapod evolution.</title>
        <authorList>
            <person name="Jeong J.-H."/>
            <person name="Song I."/>
            <person name="Kim S."/>
            <person name="Choi T."/>
            <person name="Kim D."/>
            <person name="Ryu S."/>
            <person name="Kim W."/>
        </authorList>
    </citation>
    <scope>NUCLEOTIDE SEQUENCE [LARGE SCALE GENOMIC DNA]</scope>
    <source>
        <tissue evidence="1">Muscle</tissue>
    </source>
</reference>
<dbReference type="EMBL" id="VSRR010004226">
    <property type="protein sequence ID" value="MPC38984.1"/>
    <property type="molecule type" value="Genomic_DNA"/>
</dbReference>
<proteinExistence type="predicted"/>